<feature type="compositionally biased region" description="Low complexity" evidence="4">
    <location>
        <begin position="1"/>
        <end position="10"/>
    </location>
</feature>
<evidence type="ECO:0000256" key="2">
    <source>
        <dbReference type="ARBA" id="ARBA00022737"/>
    </source>
</evidence>
<evidence type="ECO:0000256" key="4">
    <source>
        <dbReference type="SAM" id="MobiDB-lite"/>
    </source>
</evidence>
<dbReference type="SUPFAM" id="SSF81383">
    <property type="entry name" value="F-box domain"/>
    <property type="match status" value="1"/>
</dbReference>
<dbReference type="InterPro" id="IPR019775">
    <property type="entry name" value="WD40_repeat_CS"/>
</dbReference>
<dbReference type="InterPro" id="IPR001680">
    <property type="entry name" value="WD40_rpt"/>
</dbReference>
<keyword evidence="2" id="KW-0677">Repeat</keyword>
<evidence type="ECO:0000313" key="5">
    <source>
        <dbReference type="EMBL" id="TMW94506.1"/>
    </source>
</evidence>
<dbReference type="PANTHER" id="PTHR19855">
    <property type="entry name" value="WD40 REPEAT PROTEIN 12, 37"/>
    <property type="match status" value="1"/>
</dbReference>
<dbReference type="AlphaFoldDB" id="A0A6N2BHN2"/>
<gene>
    <name evidence="5" type="ORF">EJD97_010177</name>
</gene>
<dbReference type="PROSITE" id="PS50082">
    <property type="entry name" value="WD_REPEATS_2"/>
    <property type="match status" value="1"/>
</dbReference>
<evidence type="ECO:0000256" key="1">
    <source>
        <dbReference type="ARBA" id="ARBA00022574"/>
    </source>
</evidence>
<feature type="repeat" description="WD" evidence="3">
    <location>
        <begin position="432"/>
        <end position="453"/>
    </location>
</feature>
<dbReference type="InterPro" id="IPR015943">
    <property type="entry name" value="WD40/YVTN_repeat-like_dom_sf"/>
</dbReference>
<dbReference type="InterPro" id="IPR011047">
    <property type="entry name" value="Quinoprotein_ADH-like_sf"/>
</dbReference>
<comment type="caution">
    <text evidence="5">The sequence shown here is derived from an EMBL/GenBank/DDBJ whole genome shotgun (WGS) entry which is preliminary data.</text>
</comment>
<accession>A0A6N2BHN2</accession>
<name>A0A6N2BHN2_SOLCI</name>
<reference evidence="5" key="1">
    <citation type="submission" date="2019-05" db="EMBL/GenBank/DDBJ databases">
        <title>The de novo reference genome and transcriptome assemblies of the wild tomato species Solanum chilense.</title>
        <authorList>
            <person name="Stam R."/>
            <person name="Nosenko T."/>
            <person name="Hoerger A.C."/>
            <person name="Stephan W."/>
            <person name="Seidel M.A."/>
            <person name="Kuhn J.M.M."/>
            <person name="Haberer G."/>
            <person name="Tellier A."/>
        </authorList>
    </citation>
    <scope>NUCLEOTIDE SEQUENCE</scope>
    <source>
        <tissue evidence="5">Mature leaves</tissue>
    </source>
</reference>
<dbReference type="SUPFAM" id="SSF50998">
    <property type="entry name" value="Quinoprotein alcohol dehydrogenase-like"/>
    <property type="match status" value="1"/>
</dbReference>
<keyword evidence="1 3" id="KW-0853">WD repeat</keyword>
<dbReference type="EMBL" id="RXGB01002615">
    <property type="protein sequence ID" value="TMW94506.1"/>
    <property type="molecule type" value="Genomic_DNA"/>
</dbReference>
<evidence type="ECO:0000256" key="3">
    <source>
        <dbReference type="PROSITE-ProRule" id="PRU00221"/>
    </source>
</evidence>
<dbReference type="Gene3D" id="2.130.10.10">
    <property type="entry name" value="YVTN repeat-like/Quinoprotein amine dehydrogenase"/>
    <property type="match status" value="1"/>
</dbReference>
<feature type="region of interest" description="Disordered" evidence="4">
    <location>
        <begin position="1"/>
        <end position="25"/>
    </location>
</feature>
<protein>
    <submittedName>
        <fullName evidence="5">Uncharacterized protein</fullName>
    </submittedName>
</protein>
<proteinExistence type="predicted"/>
<organism evidence="5">
    <name type="scientific">Solanum chilense</name>
    <name type="common">Tomato</name>
    <name type="synonym">Lycopersicon chilense</name>
    <dbReference type="NCBI Taxonomy" id="4083"/>
    <lineage>
        <taxon>Eukaryota</taxon>
        <taxon>Viridiplantae</taxon>
        <taxon>Streptophyta</taxon>
        <taxon>Embryophyta</taxon>
        <taxon>Tracheophyta</taxon>
        <taxon>Spermatophyta</taxon>
        <taxon>Magnoliopsida</taxon>
        <taxon>eudicotyledons</taxon>
        <taxon>Gunneridae</taxon>
        <taxon>Pentapetalae</taxon>
        <taxon>asterids</taxon>
        <taxon>lamiids</taxon>
        <taxon>Solanales</taxon>
        <taxon>Solanaceae</taxon>
        <taxon>Solanoideae</taxon>
        <taxon>Solaneae</taxon>
        <taxon>Solanum</taxon>
        <taxon>Solanum subgen. Lycopersicon</taxon>
    </lineage>
</organism>
<dbReference type="PANTHER" id="PTHR19855:SF31">
    <property type="entry name" value="TRANSCRIPTIONAL REGULATOR STERILE APETALA"/>
    <property type="match status" value="1"/>
</dbReference>
<sequence length="453" mass="50668">MSSSQSPPSSLGGGGEGPSSSRRGRRVGNDVWPEPFVEDLALLVAIDASHSLGRLAAAQALALIFQVCSTWQAVSHSDMLWQNLTRRIWNRHELLRQTWREEYIYWHQTANNFLHHRYAYNTLHFVPQNNVDGDEDDNDNNNNNNNNNDSLFCRRLALSDHHLAAGFSNGSVQLFFLPRRLHLSTYHPHHRDRLGRFSRAVSGIILSDVQLVFASLDGDIHVVVIGDAAPPRRAHLGDVVNDGALVDFTGSDQWWVGLYAGVPGRAFHIWNRETEELVFVGGELTDPEALMGWHLLTEITEIVGRIRVTTRETAVACTSLQLIVIDLQNQGIIIRAQPSRRGIIVASFDAYNETLVAVDTRGMANVRRADNLEERSRFTVRGANQRGVVGCINGGYGFMWLGNVVRVWDIENGNYLYSFGERTGDVNAIIADERYVVACSSDATIHLWDFGAQ</sequence>
<dbReference type="InterPro" id="IPR036047">
    <property type="entry name" value="F-box-like_dom_sf"/>
</dbReference>
<dbReference type="PROSITE" id="PS00678">
    <property type="entry name" value="WD_REPEATS_1"/>
    <property type="match status" value="1"/>
</dbReference>